<evidence type="ECO:0000313" key="1">
    <source>
        <dbReference type="EMBL" id="RXW12478.1"/>
    </source>
</evidence>
<comment type="caution">
    <text evidence="1">The sequence shown here is derived from an EMBL/GenBank/DDBJ whole genome shotgun (WGS) entry which is preliminary data.</text>
</comment>
<organism evidence="1 2">
    <name type="scientific">Candolleomyces aberdarensis</name>
    <dbReference type="NCBI Taxonomy" id="2316362"/>
    <lineage>
        <taxon>Eukaryota</taxon>
        <taxon>Fungi</taxon>
        <taxon>Dikarya</taxon>
        <taxon>Basidiomycota</taxon>
        <taxon>Agaricomycotina</taxon>
        <taxon>Agaricomycetes</taxon>
        <taxon>Agaricomycetidae</taxon>
        <taxon>Agaricales</taxon>
        <taxon>Agaricineae</taxon>
        <taxon>Psathyrellaceae</taxon>
        <taxon>Candolleomyces</taxon>
    </lineage>
</organism>
<protein>
    <submittedName>
        <fullName evidence="1">Uncharacterized protein</fullName>
    </submittedName>
</protein>
<dbReference type="AlphaFoldDB" id="A0A4V1Q1R2"/>
<sequence>MDLPPDIRYKKQYLIPGGVIPGPKKPKNFDSYMFPGLAHVNSMQKDGLKVWDALENRVFVSRPFEACGTADGPGLTHFSGLDSKDNWPWVVLVDDAWTLTGKMVELLRQHLPGDITHPPRNPAAKINSSYKSEEFCNYVYGMLPALLYGLLPDDYWMNFCKFVRGVRILLQRKMTFDEIIAAHHSLLAFIIAAHHSLLAFIIEFELLYVQRKPERLHFIRPCLHNLIHIGPDTLRIGPLGLVSQLTMERMIGSLTAEIRQPSNPYGNLSERAARRSQINALMARMDVTPDSGPSGWNPVNIGEGYHLLGPVNSRPRHFRDEEYAVLDFFHLINPSEGVPRVSEYSRLSLPNGQVARSLWREAKRAGPVRITRMVKIIENGVTKYGEVQYYFRYQFSSNEQPVALAMVSLCGPPDRDLLEKSSNVLWACSFKSGDNLAVFPAHCLRSVVAVLPFPKPIRKIQASGDTTDLFILREHLGKSCAIS</sequence>
<reference evidence="1 2" key="1">
    <citation type="submission" date="2019-01" db="EMBL/GenBank/DDBJ databases">
        <title>Draft genome sequence of Psathyrella aberdarensis IHI B618.</title>
        <authorList>
            <person name="Buettner E."/>
            <person name="Kellner H."/>
        </authorList>
    </citation>
    <scope>NUCLEOTIDE SEQUENCE [LARGE SCALE GENOMIC DNA]</scope>
    <source>
        <strain evidence="1 2">IHI B618</strain>
    </source>
</reference>
<evidence type="ECO:0000313" key="2">
    <source>
        <dbReference type="Proteomes" id="UP000290288"/>
    </source>
</evidence>
<proteinExistence type="predicted"/>
<dbReference type="OrthoDB" id="2669721at2759"/>
<dbReference type="EMBL" id="SDEE01001228">
    <property type="protein sequence ID" value="RXW12478.1"/>
    <property type="molecule type" value="Genomic_DNA"/>
</dbReference>
<dbReference type="STRING" id="2316362.A0A4V1Q1R2"/>
<name>A0A4V1Q1R2_9AGAR</name>
<keyword evidence="2" id="KW-1185">Reference proteome</keyword>
<gene>
    <name evidence="1" type="ORF">EST38_g13377</name>
</gene>
<dbReference type="Proteomes" id="UP000290288">
    <property type="component" value="Unassembled WGS sequence"/>
</dbReference>
<accession>A0A4V1Q1R2</accession>